<accession>A0A4Y3VS00</accession>
<comment type="caution">
    <text evidence="2">The sequence shown here is derived from an EMBL/GenBank/DDBJ whole genome shotgun (WGS) entry which is preliminary data.</text>
</comment>
<feature type="region of interest" description="Disordered" evidence="1">
    <location>
        <begin position="1"/>
        <end position="116"/>
    </location>
</feature>
<feature type="compositionally biased region" description="Basic and acidic residues" evidence="1">
    <location>
        <begin position="21"/>
        <end position="37"/>
    </location>
</feature>
<feature type="compositionally biased region" description="Polar residues" evidence="1">
    <location>
        <begin position="1"/>
        <end position="10"/>
    </location>
</feature>
<evidence type="ECO:0000313" key="3">
    <source>
        <dbReference type="Proteomes" id="UP000317881"/>
    </source>
</evidence>
<keyword evidence="3" id="KW-1185">Reference proteome</keyword>
<feature type="compositionally biased region" description="Low complexity" evidence="1">
    <location>
        <begin position="43"/>
        <end position="52"/>
    </location>
</feature>
<dbReference type="EMBL" id="BJND01000058">
    <property type="protein sequence ID" value="GEC08805.1"/>
    <property type="molecule type" value="Genomic_DNA"/>
</dbReference>
<dbReference type="Proteomes" id="UP000317881">
    <property type="component" value="Unassembled WGS sequence"/>
</dbReference>
<proteinExistence type="predicted"/>
<evidence type="ECO:0000256" key="1">
    <source>
        <dbReference type="SAM" id="MobiDB-lite"/>
    </source>
</evidence>
<dbReference type="AlphaFoldDB" id="A0A4Y3VS00"/>
<name>A0A4Y3VS00_9ACTN</name>
<organism evidence="2 3">
    <name type="scientific">Streptomyces spinoverrucosus</name>
    <dbReference type="NCBI Taxonomy" id="284043"/>
    <lineage>
        <taxon>Bacteria</taxon>
        <taxon>Bacillati</taxon>
        <taxon>Actinomycetota</taxon>
        <taxon>Actinomycetes</taxon>
        <taxon>Kitasatosporales</taxon>
        <taxon>Streptomycetaceae</taxon>
        <taxon>Streptomyces</taxon>
    </lineage>
</organism>
<sequence>MATNRTSASASDEPYTVADDEAPRTRAEAVAVRERSCRVGHMAPRAAAGRRAGQSEQGVRAPGGGQQGTARVASKAASEPVPGSVSAKHRVSPKSLGSVSTGDGPLFRTKKTIKAG</sequence>
<reference evidence="2 3" key="1">
    <citation type="submission" date="2019-06" db="EMBL/GenBank/DDBJ databases">
        <title>Whole genome shotgun sequence of Streptomyces spinoverrucosus NBRC 14228.</title>
        <authorList>
            <person name="Hosoyama A."/>
            <person name="Uohara A."/>
            <person name="Ohji S."/>
            <person name="Ichikawa N."/>
        </authorList>
    </citation>
    <scope>NUCLEOTIDE SEQUENCE [LARGE SCALE GENOMIC DNA]</scope>
    <source>
        <strain evidence="2 3">NBRC 14228</strain>
    </source>
</reference>
<protein>
    <submittedName>
        <fullName evidence="2">Uncharacterized protein</fullName>
    </submittedName>
</protein>
<gene>
    <name evidence="2" type="ORF">SSP24_64600</name>
</gene>
<evidence type="ECO:0000313" key="2">
    <source>
        <dbReference type="EMBL" id="GEC08805.1"/>
    </source>
</evidence>